<evidence type="ECO:0000313" key="6">
    <source>
        <dbReference type="Proteomes" id="UP000499080"/>
    </source>
</evidence>
<dbReference type="GO" id="GO:0008146">
    <property type="term" value="F:sulfotransferase activity"/>
    <property type="evidence" value="ECO:0007669"/>
    <property type="project" value="InterPro"/>
</dbReference>
<accession>A0A4Y2Q1H3</accession>
<feature type="compositionally biased region" description="Basic and acidic residues" evidence="3">
    <location>
        <begin position="1"/>
        <end position="12"/>
    </location>
</feature>
<gene>
    <name evidence="5" type="primary">SULT3A1_4</name>
    <name evidence="5" type="ORF">AVEN_94270_1</name>
</gene>
<dbReference type="PANTHER" id="PTHR11783">
    <property type="entry name" value="SULFOTRANSFERASE SULT"/>
    <property type="match status" value="1"/>
</dbReference>
<evidence type="ECO:0000313" key="5">
    <source>
        <dbReference type="EMBL" id="GBN56186.1"/>
    </source>
</evidence>
<dbReference type="InterPro" id="IPR027417">
    <property type="entry name" value="P-loop_NTPase"/>
</dbReference>
<dbReference type="AlphaFoldDB" id="A0A4Y2Q1H3"/>
<comment type="caution">
    <text evidence="5">The sequence shown here is derived from an EMBL/GenBank/DDBJ whole genome shotgun (WGS) entry which is preliminary data.</text>
</comment>
<feature type="region of interest" description="Disordered" evidence="3">
    <location>
        <begin position="1"/>
        <end position="88"/>
    </location>
</feature>
<evidence type="ECO:0000256" key="3">
    <source>
        <dbReference type="SAM" id="MobiDB-lite"/>
    </source>
</evidence>
<dbReference type="OrthoDB" id="6432009at2759"/>
<reference evidence="5 6" key="1">
    <citation type="journal article" date="2019" name="Sci. Rep.">
        <title>Orb-weaving spider Araneus ventricosus genome elucidates the spidroin gene catalogue.</title>
        <authorList>
            <person name="Kono N."/>
            <person name="Nakamura H."/>
            <person name="Ohtoshi R."/>
            <person name="Moran D.A.P."/>
            <person name="Shinohara A."/>
            <person name="Yoshida Y."/>
            <person name="Fujiwara M."/>
            <person name="Mori M."/>
            <person name="Tomita M."/>
            <person name="Arakawa K."/>
        </authorList>
    </citation>
    <scope>NUCLEOTIDE SEQUENCE [LARGE SCALE GENOMIC DNA]</scope>
</reference>
<evidence type="ECO:0000259" key="4">
    <source>
        <dbReference type="Pfam" id="PF00685"/>
    </source>
</evidence>
<evidence type="ECO:0000256" key="1">
    <source>
        <dbReference type="ARBA" id="ARBA00005771"/>
    </source>
</evidence>
<dbReference type="SUPFAM" id="SSF52540">
    <property type="entry name" value="P-loop containing nucleoside triphosphate hydrolases"/>
    <property type="match status" value="1"/>
</dbReference>
<evidence type="ECO:0000256" key="2">
    <source>
        <dbReference type="ARBA" id="ARBA00022679"/>
    </source>
</evidence>
<dbReference type="Gene3D" id="3.40.50.300">
    <property type="entry name" value="P-loop containing nucleotide triphosphate hydrolases"/>
    <property type="match status" value="1"/>
</dbReference>
<keyword evidence="2 5" id="KW-0808">Transferase</keyword>
<feature type="compositionally biased region" description="Basic and acidic residues" evidence="3">
    <location>
        <begin position="55"/>
        <end position="83"/>
    </location>
</feature>
<organism evidence="5 6">
    <name type="scientific">Araneus ventricosus</name>
    <name type="common">Orbweaver spider</name>
    <name type="synonym">Epeira ventricosa</name>
    <dbReference type="NCBI Taxonomy" id="182803"/>
    <lineage>
        <taxon>Eukaryota</taxon>
        <taxon>Metazoa</taxon>
        <taxon>Ecdysozoa</taxon>
        <taxon>Arthropoda</taxon>
        <taxon>Chelicerata</taxon>
        <taxon>Arachnida</taxon>
        <taxon>Araneae</taxon>
        <taxon>Araneomorphae</taxon>
        <taxon>Entelegynae</taxon>
        <taxon>Araneoidea</taxon>
        <taxon>Araneidae</taxon>
        <taxon>Araneus</taxon>
    </lineage>
</organism>
<dbReference type="Pfam" id="PF00685">
    <property type="entry name" value="Sulfotransfer_1"/>
    <property type="match status" value="1"/>
</dbReference>
<comment type="similarity">
    <text evidence="1">Belongs to the sulfotransferase 1 family.</text>
</comment>
<keyword evidence="6" id="KW-1185">Reference proteome</keyword>
<protein>
    <submittedName>
        <fullName evidence="5">Amine sulfotransferase</fullName>
    </submittedName>
</protein>
<name>A0A4Y2Q1H3_ARAVE</name>
<sequence>MSSLKERSETRRQRPLSFLVEEESCQELMSVEAPDRSEETMQDSCCDGTSSGITDENRVETSKDSIGKESNEPLSDYESHSEDEYSSCNGDLQYSLEEEAVVLDRRNSADLKVNSSTLPLKFVCNTPLGALVTGPKKKREDKYCKDIILADQDPTLDQDPLRASYVRSIPKAQLYKGVLLLGHFVHSSILMELDDFEVRDDDVFIITYPKSGTTWIEELVSLIYNDGDTSKVKKKMLKHRVRHLEFDRAIDHLQRLRQVKSPRLLATHLPLPLIPKSLRQGKCKVSAPTNVRNS</sequence>
<proteinExistence type="inferred from homology"/>
<dbReference type="EMBL" id="BGPR01012465">
    <property type="protein sequence ID" value="GBN56186.1"/>
    <property type="molecule type" value="Genomic_DNA"/>
</dbReference>
<dbReference type="InterPro" id="IPR000863">
    <property type="entry name" value="Sulfotransferase_dom"/>
</dbReference>
<feature type="domain" description="Sulfotransferase" evidence="4">
    <location>
        <begin position="200"/>
        <end position="285"/>
    </location>
</feature>
<dbReference type="Proteomes" id="UP000499080">
    <property type="component" value="Unassembled WGS sequence"/>
</dbReference>